<reference evidence="2" key="2">
    <citation type="submission" date="2015-01" db="EMBL/GenBank/DDBJ databases">
        <title>Evolutionary Origins and Diversification of the Mycorrhizal Mutualists.</title>
        <authorList>
            <consortium name="DOE Joint Genome Institute"/>
            <consortium name="Mycorrhizal Genomics Consortium"/>
            <person name="Kohler A."/>
            <person name="Kuo A."/>
            <person name="Nagy L.G."/>
            <person name="Floudas D."/>
            <person name="Copeland A."/>
            <person name="Barry K.W."/>
            <person name="Cichocki N."/>
            <person name="Veneault-Fourrey C."/>
            <person name="LaButti K."/>
            <person name="Lindquist E.A."/>
            <person name="Lipzen A."/>
            <person name="Lundell T."/>
            <person name="Morin E."/>
            <person name="Murat C."/>
            <person name="Riley R."/>
            <person name="Ohm R."/>
            <person name="Sun H."/>
            <person name="Tunlid A."/>
            <person name="Henrissat B."/>
            <person name="Grigoriev I.V."/>
            <person name="Hibbett D.S."/>
            <person name="Martin F."/>
        </authorList>
    </citation>
    <scope>NUCLEOTIDE SEQUENCE [LARGE SCALE GENOMIC DNA]</scope>
    <source>
        <strain evidence="2">441</strain>
    </source>
</reference>
<accession>A0A0C9Z6J1</accession>
<name>A0A0C9Z6J1_9AGAM</name>
<keyword evidence="2" id="KW-1185">Reference proteome</keyword>
<protein>
    <submittedName>
        <fullName evidence="1">Uncharacterized protein</fullName>
    </submittedName>
</protein>
<gene>
    <name evidence="1" type="ORF">PISMIDRAFT_207489</name>
</gene>
<organism evidence="1 2">
    <name type="scientific">Pisolithus microcarpus 441</name>
    <dbReference type="NCBI Taxonomy" id="765257"/>
    <lineage>
        <taxon>Eukaryota</taxon>
        <taxon>Fungi</taxon>
        <taxon>Dikarya</taxon>
        <taxon>Basidiomycota</taxon>
        <taxon>Agaricomycotina</taxon>
        <taxon>Agaricomycetes</taxon>
        <taxon>Agaricomycetidae</taxon>
        <taxon>Boletales</taxon>
        <taxon>Sclerodermatineae</taxon>
        <taxon>Pisolithaceae</taxon>
        <taxon>Pisolithus</taxon>
    </lineage>
</organism>
<dbReference type="AlphaFoldDB" id="A0A0C9Z6J1"/>
<proteinExistence type="predicted"/>
<reference evidence="1 2" key="1">
    <citation type="submission" date="2014-04" db="EMBL/GenBank/DDBJ databases">
        <authorList>
            <consortium name="DOE Joint Genome Institute"/>
            <person name="Kuo A."/>
            <person name="Kohler A."/>
            <person name="Costa M.D."/>
            <person name="Nagy L.G."/>
            <person name="Floudas D."/>
            <person name="Copeland A."/>
            <person name="Barry K.W."/>
            <person name="Cichocki N."/>
            <person name="Veneault-Fourrey C."/>
            <person name="LaButti K."/>
            <person name="Lindquist E.A."/>
            <person name="Lipzen A."/>
            <person name="Lundell T."/>
            <person name="Morin E."/>
            <person name="Murat C."/>
            <person name="Sun H."/>
            <person name="Tunlid A."/>
            <person name="Henrissat B."/>
            <person name="Grigoriev I.V."/>
            <person name="Hibbett D.S."/>
            <person name="Martin F."/>
            <person name="Nordberg H.P."/>
            <person name="Cantor M.N."/>
            <person name="Hua S.X."/>
        </authorList>
    </citation>
    <scope>NUCLEOTIDE SEQUENCE [LARGE SCALE GENOMIC DNA]</scope>
    <source>
        <strain evidence="1 2">441</strain>
    </source>
</reference>
<evidence type="ECO:0000313" key="1">
    <source>
        <dbReference type="EMBL" id="KIK18017.1"/>
    </source>
</evidence>
<dbReference type="HOGENOM" id="CLU_2347511_0_0_1"/>
<sequence length="97" mass="10929">MQSDLTCCSSVTFCVPASLVSAPSNHASCSRHTSTCMSAAIYTPRTWWTAHGRSWSENFFFVIGGPRISYKHRRSVIRTPKVHSTFIKLRTQTEFVS</sequence>
<dbReference type="Proteomes" id="UP000054018">
    <property type="component" value="Unassembled WGS sequence"/>
</dbReference>
<evidence type="ECO:0000313" key="2">
    <source>
        <dbReference type="Proteomes" id="UP000054018"/>
    </source>
</evidence>
<dbReference type="EMBL" id="KN833814">
    <property type="protein sequence ID" value="KIK18017.1"/>
    <property type="molecule type" value="Genomic_DNA"/>
</dbReference>